<keyword evidence="4" id="KW-0963">Cytoplasm</keyword>
<dbReference type="GeneID" id="5231429"/>
<name>A5E4N9_LODEL</name>
<dbReference type="EMBL" id="CH981529">
    <property type="protein sequence ID" value="EDK46397.1"/>
    <property type="molecule type" value="Genomic_DNA"/>
</dbReference>
<proteinExistence type="predicted"/>
<dbReference type="HOGENOM" id="CLU_090725_0_0_1"/>
<dbReference type="KEGG" id="lel:PVL30_004299"/>
<feature type="non-terminal residue" evidence="8">
    <location>
        <position position="1"/>
    </location>
</feature>
<dbReference type="InterPro" id="IPR053278">
    <property type="entry name" value="Pre-60S_factor_ECM1"/>
</dbReference>
<evidence type="ECO:0000256" key="4">
    <source>
        <dbReference type="ARBA" id="ARBA00022490"/>
    </source>
</evidence>
<dbReference type="OMA" id="NTRKAGW"/>
<feature type="region of interest" description="Disordered" evidence="7">
    <location>
        <begin position="1"/>
        <end position="32"/>
    </location>
</feature>
<dbReference type="InterPro" id="IPR022784">
    <property type="entry name" value="Ribosome_bgen_Alb1"/>
</dbReference>
<dbReference type="GO" id="GO:0000055">
    <property type="term" value="P:ribosomal large subunit export from nucleus"/>
    <property type="evidence" value="ECO:0007669"/>
    <property type="project" value="TreeGrafter"/>
</dbReference>
<dbReference type="AlphaFoldDB" id="A5E4N9"/>
<dbReference type="Pfam" id="PF09135">
    <property type="entry name" value="Alb1"/>
    <property type="match status" value="1"/>
</dbReference>
<keyword evidence="5" id="KW-0690">Ribosome biogenesis</keyword>
<feature type="compositionally biased region" description="Basic and acidic residues" evidence="7">
    <location>
        <begin position="125"/>
        <end position="139"/>
    </location>
</feature>
<dbReference type="STRING" id="379508.A5E4N9"/>
<sequence length="147" mass="16770">VSKHSRAARRGEVIEPSGLESTKLAASTSTENDGVRKSIIRTQIKNENLLNKKLESSKVRKLKLKKKSSAIKHKLERSDKLQGILSSKIDASIQRAKYVQSARKANWDKINSSIEIRNHILDELKQDSSPEKELTQEEIEKMEEDEY</sequence>
<comment type="subcellular location">
    <subcellularLocation>
        <location evidence="2">Cytoplasm</location>
    </subcellularLocation>
    <subcellularLocation>
        <location evidence="1">Nucleus</location>
    </subcellularLocation>
</comment>
<evidence type="ECO:0000313" key="9">
    <source>
        <dbReference type="Proteomes" id="UP000001996"/>
    </source>
</evidence>
<dbReference type="GO" id="GO:0005737">
    <property type="term" value="C:cytoplasm"/>
    <property type="evidence" value="ECO:0007669"/>
    <property type="project" value="UniProtKB-SubCell"/>
</dbReference>
<accession>A5E4N9</accession>
<evidence type="ECO:0000256" key="2">
    <source>
        <dbReference type="ARBA" id="ARBA00004496"/>
    </source>
</evidence>
<gene>
    <name evidence="8" type="ORF">LELG_04578</name>
</gene>
<evidence type="ECO:0000256" key="5">
    <source>
        <dbReference type="ARBA" id="ARBA00022517"/>
    </source>
</evidence>
<evidence type="ECO:0000256" key="7">
    <source>
        <dbReference type="SAM" id="MobiDB-lite"/>
    </source>
</evidence>
<keyword evidence="6" id="KW-0539">Nucleus</keyword>
<feature type="region of interest" description="Disordered" evidence="7">
    <location>
        <begin position="125"/>
        <end position="147"/>
    </location>
</feature>
<evidence type="ECO:0000256" key="1">
    <source>
        <dbReference type="ARBA" id="ARBA00004123"/>
    </source>
</evidence>
<dbReference type="Proteomes" id="UP000001996">
    <property type="component" value="Unassembled WGS sequence"/>
</dbReference>
<evidence type="ECO:0000256" key="3">
    <source>
        <dbReference type="ARBA" id="ARBA00022448"/>
    </source>
</evidence>
<dbReference type="eggNOG" id="ENOG502SB5K">
    <property type="taxonomic scope" value="Eukaryota"/>
</dbReference>
<dbReference type="InParanoid" id="A5E4N9"/>
<dbReference type="PANTHER" id="PTHR28280:SF1">
    <property type="entry name" value="SHUTTLING PRE-60S FACTOR ECM1"/>
    <property type="match status" value="1"/>
</dbReference>
<dbReference type="FunCoup" id="A5E4N9">
    <property type="interactions" value="144"/>
</dbReference>
<keyword evidence="9" id="KW-1185">Reference proteome</keyword>
<dbReference type="OrthoDB" id="4068492at2759"/>
<evidence type="ECO:0000313" key="8">
    <source>
        <dbReference type="EMBL" id="EDK46397.1"/>
    </source>
</evidence>
<dbReference type="VEuPathDB" id="FungiDB:LELG_04578"/>
<protein>
    <submittedName>
        <fullName evidence="8">Uncharacterized protein</fullName>
    </submittedName>
</protein>
<evidence type="ECO:0000256" key="6">
    <source>
        <dbReference type="ARBA" id="ARBA00023242"/>
    </source>
</evidence>
<feature type="non-terminal residue" evidence="8">
    <location>
        <position position="147"/>
    </location>
</feature>
<organism evidence="8 9">
    <name type="scientific">Lodderomyces elongisporus (strain ATCC 11503 / CBS 2605 / JCM 1781 / NBRC 1676 / NRRL YB-4239)</name>
    <name type="common">Yeast</name>
    <name type="synonym">Saccharomyces elongisporus</name>
    <dbReference type="NCBI Taxonomy" id="379508"/>
    <lineage>
        <taxon>Eukaryota</taxon>
        <taxon>Fungi</taxon>
        <taxon>Dikarya</taxon>
        <taxon>Ascomycota</taxon>
        <taxon>Saccharomycotina</taxon>
        <taxon>Pichiomycetes</taxon>
        <taxon>Debaryomycetaceae</taxon>
        <taxon>Candida/Lodderomyces clade</taxon>
        <taxon>Lodderomyces</taxon>
    </lineage>
</organism>
<dbReference type="PANTHER" id="PTHR28280">
    <property type="entry name" value="SHUTTLING PRE-60S FACTOR ECM1"/>
    <property type="match status" value="1"/>
</dbReference>
<reference evidence="8 9" key="1">
    <citation type="journal article" date="2009" name="Nature">
        <title>Evolution of pathogenicity and sexual reproduction in eight Candida genomes.</title>
        <authorList>
            <person name="Butler G."/>
            <person name="Rasmussen M.D."/>
            <person name="Lin M.F."/>
            <person name="Santos M.A."/>
            <person name="Sakthikumar S."/>
            <person name="Munro C.A."/>
            <person name="Rheinbay E."/>
            <person name="Grabherr M."/>
            <person name="Forche A."/>
            <person name="Reedy J.L."/>
            <person name="Agrafioti I."/>
            <person name="Arnaud M.B."/>
            <person name="Bates S."/>
            <person name="Brown A.J."/>
            <person name="Brunke S."/>
            <person name="Costanzo M.C."/>
            <person name="Fitzpatrick D.A."/>
            <person name="de Groot P.W."/>
            <person name="Harris D."/>
            <person name="Hoyer L.L."/>
            <person name="Hube B."/>
            <person name="Klis F.M."/>
            <person name="Kodira C."/>
            <person name="Lennard N."/>
            <person name="Logue M.E."/>
            <person name="Martin R."/>
            <person name="Neiman A.M."/>
            <person name="Nikolaou E."/>
            <person name="Quail M.A."/>
            <person name="Quinn J."/>
            <person name="Santos M.C."/>
            <person name="Schmitzberger F.F."/>
            <person name="Sherlock G."/>
            <person name="Shah P."/>
            <person name="Silverstein K.A."/>
            <person name="Skrzypek M.S."/>
            <person name="Soll D."/>
            <person name="Staggs R."/>
            <person name="Stansfield I."/>
            <person name="Stumpf M.P."/>
            <person name="Sudbery P.E."/>
            <person name="Srikantha T."/>
            <person name="Zeng Q."/>
            <person name="Berman J."/>
            <person name="Berriman M."/>
            <person name="Heitman J."/>
            <person name="Gow N.A."/>
            <person name="Lorenz M.C."/>
            <person name="Birren B.W."/>
            <person name="Kellis M."/>
            <person name="Cuomo C.A."/>
        </authorList>
    </citation>
    <scope>NUCLEOTIDE SEQUENCE [LARGE SCALE GENOMIC DNA]</scope>
    <source>
        <strain evidence="9">ATCC 11503 / BCRC 21390 / CBS 2605 / JCM 1781 / NBRC 1676 / NRRL YB-4239</strain>
    </source>
</reference>
<keyword evidence="3" id="KW-0813">Transport</keyword>
<dbReference type="GO" id="GO:0030687">
    <property type="term" value="C:preribosome, large subunit precursor"/>
    <property type="evidence" value="ECO:0007669"/>
    <property type="project" value="TreeGrafter"/>
</dbReference>
<dbReference type="GO" id="GO:0005730">
    <property type="term" value="C:nucleolus"/>
    <property type="evidence" value="ECO:0007669"/>
    <property type="project" value="TreeGrafter"/>
</dbReference>